<name>A0ABX5XT66_9BACT</name>
<evidence type="ECO:0000313" key="2">
    <source>
        <dbReference type="Proteomes" id="UP000318081"/>
    </source>
</evidence>
<protein>
    <submittedName>
        <fullName evidence="1">Uncharacterized protein</fullName>
    </submittedName>
</protein>
<keyword evidence="2" id="KW-1185">Reference proteome</keyword>
<proteinExistence type="predicted"/>
<accession>A0ABX5XT66</accession>
<reference evidence="1 2" key="1">
    <citation type="submission" date="2019-02" db="EMBL/GenBank/DDBJ databases">
        <title>Deep-cultivation of Planctomycetes and their phenomic and genomic characterization uncovers novel biology.</title>
        <authorList>
            <person name="Wiegand S."/>
            <person name="Jogler M."/>
            <person name="Boedeker C."/>
            <person name="Pinto D."/>
            <person name="Vollmers J."/>
            <person name="Rivas-Marin E."/>
            <person name="Kohn T."/>
            <person name="Peeters S.H."/>
            <person name="Heuer A."/>
            <person name="Rast P."/>
            <person name="Oberbeckmann S."/>
            <person name="Bunk B."/>
            <person name="Jeske O."/>
            <person name="Meyerdierks A."/>
            <person name="Storesund J.E."/>
            <person name="Kallscheuer N."/>
            <person name="Luecker S."/>
            <person name="Lage O.M."/>
            <person name="Pohl T."/>
            <person name="Merkel B.J."/>
            <person name="Hornburger P."/>
            <person name="Mueller R.-W."/>
            <person name="Bruemmer F."/>
            <person name="Labrenz M."/>
            <person name="Spormann A.M."/>
            <person name="Op den Camp H."/>
            <person name="Overmann J."/>
            <person name="Amann R."/>
            <person name="Jetten M.S.M."/>
            <person name="Mascher T."/>
            <person name="Medema M.H."/>
            <person name="Devos D.P."/>
            <person name="Kaster A.-K."/>
            <person name="Ovreas L."/>
            <person name="Rohde M."/>
            <person name="Galperin M.Y."/>
            <person name="Jogler C."/>
        </authorList>
    </citation>
    <scope>NUCLEOTIDE SEQUENCE [LARGE SCALE GENOMIC DNA]</scope>
    <source>
        <strain evidence="1 2">TBK1r</strain>
    </source>
</reference>
<sequence>MGTPVAVSPGDLWTSGGTGHAFWSLSTTHTERLDDLRYR</sequence>
<evidence type="ECO:0000313" key="1">
    <source>
        <dbReference type="EMBL" id="QDV85192.1"/>
    </source>
</evidence>
<dbReference type="Proteomes" id="UP000318081">
    <property type="component" value="Chromosome"/>
</dbReference>
<dbReference type="EMBL" id="CP036432">
    <property type="protein sequence ID" value="QDV85192.1"/>
    <property type="molecule type" value="Genomic_DNA"/>
</dbReference>
<gene>
    <name evidence="1" type="ORF">TBK1r_41460</name>
</gene>
<organism evidence="1 2">
    <name type="scientific">Stieleria magnilauensis</name>
    <dbReference type="NCBI Taxonomy" id="2527963"/>
    <lineage>
        <taxon>Bacteria</taxon>
        <taxon>Pseudomonadati</taxon>
        <taxon>Planctomycetota</taxon>
        <taxon>Planctomycetia</taxon>
        <taxon>Pirellulales</taxon>
        <taxon>Pirellulaceae</taxon>
        <taxon>Stieleria</taxon>
    </lineage>
</organism>